<sequence>MEQGDLDVGQVVQSAMGRDKGKHFIVLDIVDDQHVVVVDGYLRRVEKPKKKKIKHLLRLNLYSGEIRKSILENKKINNAFVRKELERLGFQPKAKNGGSENACPNKM</sequence>
<protein>
    <recommendedName>
        <fullName evidence="3">Ribosomal protein L14E/L6E/L27E</fullName>
    </recommendedName>
</protein>
<dbReference type="EMBL" id="SLYC01000025">
    <property type="protein sequence ID" value="TCQ01617.1"/>
    <property type="molecule type" value="Genomic_DNA"/>
</dbReference>
<proteinExistence type="predicted"/>
<reference evidence="1 2" key="1">
    <citation type="submission" date="2019-03" db="EMBL/GenBank/DDBJ databases">
        <title>Genomic Encyclopedia of Type Strains, Phase IV (KMG-IV): sequencing the most valuable type-strain genomes for metagenomic binning, comparative biology and taxonomic classification.</title>
        <authorList>
            <person name="Goeker M."/>
        </authorList>
    </citation>
    <scope>NUCLEOTIDE SEQUENCE [LARGE SCALE GENOMIC DNA]</scope>
    <source>
        <strain evidence="1 2">DSM 100013</strain>
    </source>
</reference>
<dbReference type="Gene3D" id="2.30.30.30">
    <property type="match status" value="1"/>
</dbReference>
<name>A0A4R2TH86_9FIRM</name>
<dbReference type="AlphaFoldDB" id="A0A4R2TH86"/>
<evidence type="ECO:0008006" key="3">
    <source>
        <dbReference type="Google" id="ProtNLM"/>
    </source>
</evidence>
<comment type="caution">
    <text evidence="1">The sequence shown here is derived from an EMBL/GenBank/DDBJ whole genome shotgun (WGS) entry which is preliminary data.</text>
</comment>
<organism evidence="1 2">
    <name type="scientific">Serpentinicella alkaliphila</name>
    <dbReference type="NCBI Taxonomy" id="1734049"/>
    <lineage>
        <taxon>Bacteria</taxon>
        <taxon>Bacillati</taxon>
        <taxon>Bacillota</taxon>
        <taxon>Clostridia</taxon>
        <taxon>Peptostreptococcales</taxon>
        <taxon>Natronincolaceae</taxon>
        <taxon>Serpentinicella</taxon>
    </lineage>
</organism>
<dbReference type="InterPro" id="IPR008991">
    <property type="entry name" value="Translation_prot_SH3-like_sf"/>
</dbReference>
<dbReference type="Proteomes" id="UP000295504">
    <property type="component" value="Unassembled WGS sequence"/>
</dbReference>
<dbReference type="InterPro" id="IPR014722">
    <property type="entry name" value="Rib_uL2_dom2"/>
</dbReference>
<accession>A0A4R2TH86</accession>
<gene>
    <name evidence="1" type="ORF">EDD79_102524</name>
</gene>
<keyword evidence="2" id="KW-1185">Reference proteome</keyword>
<evidence type="ECO:0000313" key="2">
    <source>
        <dbReference type="Proteomes" id="UP000295504"/>
    </source>
</evidence>
<dbReference type="SUPFAM" id="SSF50104">
    <property type="entry name" value="Translation proteins SH3-like domain"/>
    <property type="match status" value="1"/>
</dbReference>
<dbReference type="RefSeq" id="WP_249536751.1">
    <property type="nucleotide sequence ID" value="NZ_CP058648.1"/>
</dbReference>
<evidence type="ECO:0000313" key="1">
    <source>
        <dbReference type="EMBL" id="TCQ01617.1"/>
    </source>
</evidence>